<gene>
    <name evidence="1" type="ORF">QQX98_007947</name>
</gene>
<proteinExistence type="predicted"/>
<organism evidence="1 2">
    <name type="scientific">Neonectria punicea</name>
    <dbReference type="NCBI Taxonomy" id="979145"/>
    <lineage>
        <taxon>Eukaryota</taxon>
        <taxon>Fungi</taxon>
        <taxon>Dikarya</taxon>
        <taxon>Ascomycota</taxon>
        <taxon>Pezizomycotina</taxon>
        <taxon>Sordariomycetes</taxon>
        <taxon>Hypocreomycetidae</taxon>
        <taxon>Hypocreales</taxon>
        <taxon>Nectriaceae</taxon>
        <taxon>Neonectria</taxon>
    </lineage>
</organism>
<reference evidence="1 2" key="1">
    <citation type="journal article" date="2025" name="Microbiol. Resour. Announc.">
        <title>Draft genome sequences for Neonectria magnoliae and Neonectria punicea, canker pathogens of Liriodendron tulipifera and Acer saccharum in West Virginia.</title>
        <authorList>
            <person name="Petronek H.M."/>
            <person name="Kasson M.T."/>
            <person name="Metheny A.M."/>
            <person name="Stauder C.M."/>
            <person name="Lovett B."/>
            <person name="Lynch S.C."/>
            <person name="Garnas J.R."/>
            <person name="Kasson L.R."/>
            <person name="Stajich J.E."/>
        </authorList>
    </citation>
    <scope>NUCLEOTIDE SEQUENCE [LARGE SCALE GENOMIC DNA]</scope>
    <source>
        <strain evidence="1 2">NRRL 64653</strain>
    </source>
</reference>
<name>A0ABR1GWI8_9HYPO</name>
<accession>A0ABR1GWI8</accession>
<evidence type="ECO:0000313" key="1">
    <source>
        <dbReference type="EMBL" id="KAK7413168.1"/>
    </source>
</evidence>
<evidence type="ECO:0000313" key="2">
    <source>
        <dbReference type="Proteomes" id="UP001498476"/>
    </source>
</evidence>
<keyword evidence="2" id="KW-1185">Reference proteome</keyword>
<comment type="caution">
    <text evidence="1">The sequence shown here is derived from an EMBL/GenBank/DDBJ whole genome shotgun (WGS) entry which is preliminary data.</text>
</comment>
<dbReference type="Gene3D" id="2.120.10.70">
    <property type="entry name" value="Fucose-specific lectin"/>
    <property type="match status" value="1"/>
</dbReference>
<protein>
    <recommendedName>
        <fullName evidence="3">Fucose-specific lectin</fullName>
    </recommendedName>
</protein>
<dbReference type="SUPFAM" id="SSF89372">
    <property type="entry name" value="Fucose-specific lectin"/>
    <property type="match status" value="1"/>
</dbReference>
<sequence>MAANALIWNPLNVKNERLLVYYNSTKGNLGLRQWSAGEDGWGTFWAEKEESVKGNLKVGTGLTALRWRDWIRVYGIVAVKEGEGKEVNYISLLSPVTQSLSIKTPYLRLTGTGNGKDKAWLYFLTGTDDLVINEKAADNAGTKPINKAQKFLKQTSPPALTNLASAYTHKNNKRYVFFQTNLKAIRAVDVAGNTDVEVSADARAGTPLAATSFIHGEKEVLVVYYVRAADNLLARATLVSGSDKWKPKTVEGAGSPTQENLSVAPNTTFLQNTLVFSVDSEEEDVEPQIYTDEWDAILNAA</sequence>
<dbReference type="EMBL" id="JAZAVJ010000137">
    <property type="protein sequence ID" value="KAK7413168.1"/>
    <property type="molecule type" value="Genomic_DNA"/>
</dbReference>
<dbReference type="Proteomes" id="UP001498476">
    <property type="component" value="Unassembled WGS sequence"/>
</dbReference>
<evidence type="ECO:0008006" key="3">
    <source>
        <dbReference type="Google" id="ProtNLM"/>
    </source>
</evidence>